<dbReference type="Pfam" id="PF07730">
    <property type="entry name" value="HisKA_3"/>
    <property type="match status" value="1"/>
</dbReference>
<dbReference type="GO" id="GO:0046983">
    <property type="term" value="F:protein dimerization activity"/>
    <property type="evidence" value="ECO:0007669"/>
    <property type="project" value="InterPro"/>
</dbReference>
<accession>A0A4R2R3G3</accession>
<dbReference type="InterPro" id="IPR050482">
    <property type="entry name" value="Sensor_HK_TwoCompSys"/>
</dbReference>
<reference evidence="13 14" key="1">
    <citation type="submission" date="2019-03" db="EMBL/GenBank/DDBJ databases">
        <title>Genomic Encyclopedia of Type Strains, Phase IV (KMG-IV): sequencing the most valuable type-strain genomes for metagenomic binning, comparative biology and taxonomic classification.</title>
        <authorList>
            <person name="Goeker M."/>
        </authorList>
    </citation>
    <scope>NUCLEOTIDE SEQUENCE [LARGE SCALE GENOMIC DNA]</scope>
    <source>
        <strain evidence="13 14">DSM 45765</strain>
    </source>
</reference>
<keyword evidence="5" id="KW-0547">Nucleotide-binding</keyword>
<dbReference type="GO" id="GO:0016020">
    <property type="term" value="C:membrane"/>
    <property type="evidence" value="ECO:0007669"/>
    <property type="project" value="InterPro"/>
</dbReference>
<proteinExistence type="predicted"/>
<feature type="transmembrane region" description="Helical" evidence="9">
    <location>
        <begin position="30"/>
        <end position="47"/>
    </location>
</feature>
<feature type="domain" description="DUF7134" evidence="12">
    <location>
        <begin position="4"/>
        <end position="154"/>
    </location>
</feature>
<evidence type="ECO:0000256" key="7">
    <source>
        <dbReference type="ARBA" id="ARBA00022840"/>
    </source>
</evidence>
<dbReference type="Pfam" id="PF23539">
    <property type="entry name" value="DUF7134"/>
    <property type="match status" value="1"/>
</dbReference>
<dbReference type="CDD" id="cd16917">
    <property type="entry name" value="HATPase_UhpB-NarQ-NarX-like"/>
    <property type="match status" value="1"/>
</dbReference>
<evidence type="ECO:0000256" key="9">
    <source>
        <dbReference type="SAM" id="Phobius"/>
    </source>
</evidence>
<dbReference type="GO" id="GO:0005524">
    <property type="term" value="F:ATP binding"/>
    <property type="evidence" value="ECO:0007669"/>
    <property type="project" value="UniProtKB-KW"/>
</dbReference>
<evidence type="ECO:0000256" key="2">
    <source>
        <dbReference type="ARBA" id="ARBA00012438"/>
    </source>
</evidence>
<feature type="domain" description="Histidine kinase/HSP90-like ATPase" evidence="10">
    <location>
        <begin position="296"/>
        <end position="383"/>
    </location>
</feature>
<keyword evidence="9" id="KW-1133">Transmembrane helix</keyword>
<keyword evidence="14" id="KW-1185">Reference proteome</keyword>
<sequence length="386" mass="41740">MVGDSLVMLLVLLLGLPIYPRVLTGQLDVTGWLFALSTLLLLAPLIIRRRHPVLAAYLILLGALVHLADVPARAAPDLDPLMLRAEDIGLTMLLYTLVAYVGRRRAAEYAACLVVLCILWIFFRFDEAAVGPLVFIAIILAFSWVLGEFVGARRAYQSEVEQRLRMAETERDQHARIALVEERSRIARELHDVVAHSVSVMVVHADGAGYAVRGKPELAEDALRTISGTGREALAELRRLLEVLRSDDPETDRDLAPQPTARSLAELAEKVRSVGLPVQLDLHGAVADLPTGLGLAIYRITQEALTNTVKHAGHGAAARVRVARTNNEVTLEITDNGTGTARVTVPGGNGLIGMRERATVFGGTLEAGPGSTGGWRVHATIPIPSE</sequence>
<dbReference type="Proteomes" id="UP000294911">
    <property type="component" value="Unassembled WGS sequence"/>
</dbReference>
<evidence type="ECO:0000313" key="14">
    <source>
        <dbReference type="Proteomes" id="UP000294911"/>
    </source>
</evidence>
<keyword evidence="4" id="KW-0808">Transferase</keyword>
<keyword evidence="3" id="KW-0597">Phosphoprotein</keyword>
<keyword evidence="9" id="KW-0812">Transmembrane</keyword>
<evidence type="ECO:0000256" key="4">
    <source>
        <dbReference type="ARBA" id="ARBA00022679"/>
    </source>
</evidence>
<dbReference type="GO" id="GO:0000155">
    <property type="term" value="F:phosphorelay sensor kinase activity"/>
    <property type="evidence" value="ECO:0007669"/>
    <property type="project" value="InterPro"/>
</dbReference>
<dbReference type="Gene3D" id="3.30.565.10">
    <property type="entry name" value="Histidine kinase-like ATPase, C-terminal domain"/>
    <property type="match status" value="1"/>
</dbReference>
<gene>
    <name evidence="13" type="ORF">EV191_1011315</name>
</gene>
<keyword evidence="8" id="KW-0902">Two-component regulatory system</keyword>
<evidence type="ECO:0000256" key="5">
    <source>
        <dbReference type="ARBA" id="ARBA00022741"/>
    </source>
</evidence>
<organism evidence="13 14">
    <name type="scientific">Tamaricihabitans halophyticus</name>
    <dbReference type="NCBI Taxonomy" id="1262583"/>
    <lineage>
        <taxon>Bacteria</taxon>
        <taxon>Bacillati</taxon>
        <taxon>Actinomycetota</taxon>
        <taxon>Actinomycetes</taxon>
        <taxon>Pseudonocardiales</taxon>
        <taxon>Pseudonocardiaceae</taxon>
        <taxon>Tamaricihabitans</taxon>
    </lineage>
</organism>
<feature type="transmembrane region" description="Helical" evidence="9">
    <location>
        <begin position="106"/>
        <end position="123"/>
    </location>
</feature>
<dbReference type="InterPro" id="IPR003594">
    <property type="entry name" value="HATPase_dom"/>
</dbReference>
<dbReference type="InterPro" id="IPR055558">
    <property type="entry name" value="DUF7134"/>
</dbReference>
<dbReference type="Gene3D" id="1.20.5.1930">
    <property type="match status" value="1"/>
</dbReference>
<evidence type="ECO:0000313" key="13">
    <source>
        <dbReference type="EMBL" id="TCP57360.1"/>
    </source>
</evidence>
<evidence type="ECO:0000256" key="1">
    <source>
        <dbReference type="ARBA" id="ARBA00000085"/>
    </source>
</evidence>
<feature type="transmembrane region" description="Helical" evidence="9">
    <location>
        <begin position="54"/>
        <end position="75"/>
    </location>
</feature>
<dbReference type="PANTHER" id="PTHR24421:SF10">
    <property type="entry name" value="NITRATE_NITRITE SENSOR PROTEIN NARQ"/>
    <property type="match status" value="1"/>
</dbReference>
<evidence type="ECO:0000259" key="12">
    <source>
        <dbReference type="Pfam" id="PF23539"/>
    </source>
</evidence>
<dbReference type="InterPro" id="IPR011712">
    <property type="entry name" value="Sig_transdc_His_kin_sub3_dim/P"/>
</dbReference>
<dbReference type="OrthoDB" id="227596at2"/>
<feature type="domain" description="Signal transduction histidine kinase subgroup 3 dimerisation and phosphoacceptor" evidence="11">
    <location>
        <begin position="182"/>
        <end position="247"/>
    </location>
</feature>
<feature type="transmembrane region" description="Helical" evidence="9">
    <location>
        <begin position="81"/>
        <end position="101"/>
    </location>
</feature>
<evidence type="ECO:0000256" key="6">
    <source>
        <dbReference type="ARBA" id="ARBA00022777"/>
    </source>
</evidence>
<dbReference type="EMBL" id="SLXQ01000001">
    <property type="protein sequence ID" value="TCP57360.1"/>
    <property type="molecule type" value="Genomic_DNA"/>
</dbReference>
<evidence type="ECO:0000259" key="11">
    <source>
        <dbReference type="Pfam" id="PF07730"/>
    </source>
</evidence>
<evidence type="ECO:0000256" key="8">
    <source>
        <dbReference type="ARBA" id="ARBA00023012"/>
    </source>
</evidence>
<dbReference type="EC" id="2.7.13.3" evidence="2"/>
<evidence type="ECO:0000256" key="3">
    <source>
        <dbReference type="ARBA" id="ARBA00022553"/>
    </source>
</evidence>
<feature type="transmembrane region" description="Helical" evidence="9">
    <location>
        <begin position="129"/>
        <end position="147"/>
    </location>
</feature>
<dbReference type="Pfam" id="PF02518">
    <property type="entry name" value="HATPase_c"/>
    <property type="match status" value="1"/>
</dbReference>
<comment type="catalytic activity">
    <reaction evidence="1">
        <text>ATP + protein L-histidine = ADP + protein N-phospho-L-histidine.</text>
        <dbReference type="EC" id="2.7.13.3"/>
    </reaction>
</comment>
<dbReference type="SUPFAM" id="SSF55874">
    <property type="entry name" value="ATPase domain of HSP90 chaperone/DNA topoisomerase II/histidine kinase"/>
    <property type="match status" value="1"/>
</dbReference>
<dbReference type="PANTHER" id="PTHR24421">
    <property type="entry name" value="NITRATE/NITRITE SENSOR PROTEIN NARX-RELATED"/>
    <property type="match status" value="1"/>
</dbReference>
<keyword evidence="6 13" id="KW-0418">Kinase</keyword>
<comment type="caution">
    <text evidence="13">The sequence shown here is derived from an EMBL/GenBank/DDBJ whole genome shotgun (WGS) entry which is preliminary data.</text>
</comment>
<keyword evidence="9" id="KW-0472">Membrane</keyword>
<dbReference type="InterPro" id="IPR036890">
    <property type="entry name" value="HATPase_C_sf"/>
</dbReference>
<protein>
    <recommendedName>
        <fullName evidence="2">histidine kinase</fullName>
        <ecNumber evidence="2">2.7.13.3</ecNumber>
    </recommendedName>
</protein>
<evidence type="ECO:0000259" key="10">
    <source>
        <dbReference type="Pfam" id="PF02518"/>
    </source>
</evidence>
<keyword evidence="7" id="KW-0067">ATP-binding</keyword>
<dbReference type="AlphaFoldDB" id="A0A4R2R3G3"/>
<name>A0A4R2R3G3_9PSEU</name>